<name>A0ABT7UUU3_9FIRM</name>
<dbReference type="Proteomes" id="UP001529380">
    <property type="component" value="Unassembled WGS sequence"/>
</dbReference>
<evidence type="ECO:0000313" key="1">
    <source>
        <dbReference type="EMBL" id="MDM8202025.1"/>
    </source>
</evidence>
<evidence type="ECO:0000313" key="2">
    <source>
        <dbReference type="Proteomes" id="UP001529380"/>
    </source>
</evidence>
<organism evidence="1 2">
    <name type="scientific">Allofournierella massiliensis</name>
    <dbReference type="NCBI Taxonomy" id="1650663"/>
    <lineage>
        <taxon>Bacteria</taxon>
        <taxon>Bacillati</taxon>
        <taxon>Bacillota</taxon>
        <taxon>Clostridia</taxon>
        <taxon>Eubacteriales</taxon>
        <taxon>Oscillospiraceae</taxon>
        <taxon>Allofournierella</taxon>
    </lineage>
</organism>
<sequence>MSDYIVKIVPKDPACKIAEQRLMEAKLFIETILSCDSVTIEFYESPQFIDCGSNLDRILCPLCGAVLDMNWWSNDVSRAYENHFRVLETVLPCCGQIASLNDLKYDFPCAFASCAILIMNPWSMVEEEIIAYIQEVLGTEITVIHAHY</sequence>
<keyword evidence="2" id="KW-1185">Reference proteome</keyword>
<reference evidence="2" key="2">
    <citation type="submission" date="2023-06" db="EMBL/GenBank/DDBJ databases">
        <title>Identification and characterization of horizontal gene transfer across gut microbiota members of farm animals based on homology search.</title>
        <authorList>
            <person name="Zeman M."/>
            <person name="Kubasova T."/>
            <person name="Jahodarova E."/>
            <person name="Nykrynova M."/>
            <person name="Rychlik I."/>
        </authorList>
    </citation>
    <scope>NUCLEOTIDE SEQUENCE [LARGE SCALE GENOMIC DNA]</scope>
    <source>
        <strain evidence="2">ET340</strain>
    </source>
</reference>
<dbReference type="EMBL" id="JAUDCL010000025">
    <property type="protein sequence ID" value="MDM8202025.1"/>
    <property type="molecule type" value="Genomic_DNA"/>
</dbReference>
<gene>
    <name evidence="1" type="ORF">QUW08_12100</name>
</gene>
<comment type="caution">
    <text evidence="1">The sequence shown here is derived from an EMBL/GenBank/DDBJ whole genome shotgun (WGS) entry which is preliminary data.</text>
</comment>
<reference evidence="1 2" key="3">
    <citation type="submission" date="2023-06" db="EMBL/GenBank/DDBJ databases">
        <authorList>
            <person name="Zeman M."/>
            <person name="Kubasova T."/>
            <person name="Jahodarova E."/>
            <person name="Nykrynova M."/>
            <person name="Rychlik I."/>
        </authorList>
    </citation>
    <scope>NUCLEOTIDE SEQUENCE [LARGE SCALE GENOMIC DNA]</scope>
    <source>
        <strain evidence="1 2">ET340</strain>
    </source>
</reference>
<proteinExistence type="predicted"/>
<reference evidence="1 2" key="1">
    <citation type="submission" date="2023-06" db="EMBL/GenBank/DDBJ databases">
        <title>Identification and characterization of horizontal gene transfer across gut microbiota members of farm animals based on homology search.</title>
        <authorList>
            <person name="Schwarzerova J."/>
            <person name="Nykrynova M."/>
            <person name="Jureckova K."/>
            <person name="Cejkova D."/>
            <person name="Rychlik I."/>
        </authorList>
    </citation>
    <scope>NUCLEOTIDE SEQUENCE [LARGE SCALE GENOMIC DNA]</scope>
    <source>
        <strain evidence="1 2">ET340</strain>
    </source>
</reference>
<protein>
    <submittedName>
        <fullName evidence="1">Uncharacterized protein</fullName>
    </submittedName>
</protein>
<dbReference type="RefSeq" id="WP_289600424.1">
    <property type="nucleotide sequence ID" value="NZ_JAUDCL010000025.1"/>
</dbReference>
<accession>A0ABT7UUU3</accession>